<dbReference type="PANTHER" id="PTHR22550">
    <property type="entry name" value="SPORE GERMINATION PROTEIN"/>
    <property type="match status" value="1"/>
</dbReference>
<feature type="transmembrane region" description="Helical" evidence="3">
    <location>
        <begin position="389"/>
        <end position="407"/>
    </location>
</feature>
<accession>A0ABW3UKR5</accession>
<evidence type="ECO:0000313" key="4">
    <source>
        <dbReference type="EMBL" id="MFD1221323.1"/>
    </source>
</evidence>
<dbReference type="Proteomes" id="UP001597180">
    <property type="component" value="Unassembled WGS sequence"/>
</dbReference>
<dbReference type="PIRSF" id="PIRSF005690">
    <property type="entry name" value="GerBA"/>
    <property type="match status" value="1"/>
</dbReference>
<evidence type="ECO:0000256" key="2">
    <source>
        <dbReference type="ARBA" id="ARBA00023136"/>
    </source>
</evidence>
<evidence type="ECO:0000256" key="3">
    <source>
        <dbReference type="SAM" id="Phobius"/>
    </source>
</evidence>
<comment type="similarity">
    <text evidence="1">Belongs to the GerABKA family.</text>
</comment>
<evidence type="ECO:0000313" key="5">
    <source>
        <dbReference type="Proteomes" id="UP001597180"/>
    </source>
</evidence>
<feature type="transmembrane region" description="Helical" evidence="3">
    <location>
        <begin position="363"/>
        <end position="383"/>
    </location>
</feature>
<keyword evidence="2 3" id="KW-0472">Membrane</keyword>
<gene>
    <name evidence="4" type="ORF">ACFQ4B_14450</name>
</gene>
<dbReference type="PANTHER" id="PTHR22550:SF5">
    <property type="entry name" value="LEUCINE ZIPPER PROTEIN 4"/>
    <property type="match status" value="1"/>
</dbReference>
<dbReference type="EMBL" id="JBHTLU010000015">
    <property type="protein sequence ID" value="MFD1221323.1"/>
    <property type="molecule type" value="Genomic_DNA"/>
</dbReference>
<dbReference type="Pfam" id="PF03323">
    <property type="entry name" value="GerA"/>
    <property type="match status" value="1"/>
</dbReference>
<feature type="transmembrane region" description="Helical" evidence="3">
    <location>
        <begin position="294"/>
        <end position="313"/>
    </location>
</feature>
<proteinExistence type="inferred from homology"/>
<dbReference type="RefSeq" id="WP_345590097.1">
    <property type="nucleotide sequence ID" value="NZ_BAABJG010000021.1"/>
</dbReference>
<keyword evidence="5" id="KW-1185">Reference proteome</keyword>
<keyword evidence="3" id="KW-0812">Transmembrane</keyword>
<organism evidence="4 5">
    <name type="scientific">Paenibacillus vulneris</name>
    <dbReference type="NCBI Taxonomy" id="1133364"/>
    <lineage>
        <taxon>Bacteria</taxon>
        <taxon>Bacillati</taxon>
        <taxon>Bacillota</taxon>
        <taxon>Bacilli</taxon>
        <taxon>Bacillales</taxon>
        <taxon>Paenibacillaceae</taxon>
        <taxon>Paenibacillus</taxon>
    </lineage>
</organism>
<feature type="transmembrane region" description="Helical" evidence="3">
    <location>
        <begin position="419"/>
        <end position="441"/>
    </location>
</feature>
<feature type="transmembrane region" description="Helical" evidence="3">
    <location>
        <begin position="252"/>
        <end position="273"/>
    </location>
</feature>
<keyword evidence="3" id="KW-1133">Transmembrane helix</keyword>
<evidence type="ECO:0000256" key="1">
    <source>
        <dbReference type="ARBA" id="ARBA00005278"/>
    </source>
</evidence>
<protein>
    <submittedName>
        <fullName evidence="4">Spore germination protein</fullName>
    </submittedName>
</protein>
<sequence length="501" mass="55761">MNETPINEEQPRLLSPELAVNQDVITSLYEDCTDIILHPFKIGEATDALLVYIDNLSDTDLLDQQVLSPLMQASPTGITRAELKNRIQVSASQEITTYDDAIKSISRGDPVLFIDKMNIAMSLGLGKWEKRSIEEPIAESVVRGPRLGFTETLGVNTSMLRRSIRSPSLKMKSLTVGRYSQTEVVVTYIKGIADPALIEEVCQRLHRIDIDGILDSAYIEELITDNPYTPFPTMLSTERPDVVSANLLEGRVGIIVDGSPFVLLAPVTMFSLLQSPEDYYQTYWAGSMIRWLRYLFFLVALTIPSAYVAILTYHQEMIPTTLLLSVAKSREEIPFPALVEALLMEVTFEALREAGLRLPKQVGAAVSIVGALVIGQAAISAGLVSSPMVMVVAFTGVASFTFPRYTLGVTVRLLRFPLMFLAGFLGLLGLMLGIITIVIHLCTLRSFGVIYLSTVAPLKKRALKDVLFRNPLWTRDMRPHLSEYYNERRQSPHLKPRPPKS</sequence>
<dbReference type="InterPro" id="IPR004995">
    <property type="entry name" value="Spore_Ger"/>
</dbReference>
<dbReference type="InterPro" id="IPR050768">
    <property type="entry name" value="UPF0353/GerABKA_families"/>
</dbReference>
<reference evidence="5" key="1">
    <citation type="journal article" date="2019" name="Int. J. Syst. Evol. Microbiol.">
        <title>The Global Catalogue of Microorganisms (GCM) 10K type strain sequencing project: providing services to taxonomists for standard genome sequencing and annotation.</title>
        <authorList>
            <consortium name="The Broad Institute Genomics Platform"/>
            <consortium name="The Broad Institute Genome Sequencing Center for Infectious Disease"/>
            <person name="Wu L."/>
            <person name="Ma J."/>
        </authorList>
    </citation>
    <scope>NUCLEOTIDE SEQUENCE [LARGE SCALE GENOMIC DNA]</scope>
    <source>
        <strain evidence="5">CCUG 53270</strain>
    </source>
</reference>
<comment type="caution">
    <text evidence="4">The sequence shown here is derived from an EMBL/GenBank/DDBJ whole genome shotgun (WGS) entry which is preliminary data.</text>
</comment>
<name>A0ABW3UKR5_9BACL</name>